<reference evidence="2" key="1">
    <citation type="submission" date="2023-03" db="EMBL/GenBank/DDBJ databases">
        <title>Massive genome expansion in bonnet fungi (Mycena s.s.) driven by repeated elements and novel gene families across ecological guilds.</title>
        <authorList>
            <consortium name="Lawrence Berkeley National Laboratory"/>
            <person name="Harder C.B."/>
            <person name="Miyauchi S."/>
            <person name="Viragh M."/>
            <person name="Kuo A."/>
            <person name="Thoen E."/>
            <person name="Andreopoulos B."/>
            <person name="Lu D."/>
            <person name="Skrede I."/>
            <person name="Drula E."/>
            <person name="Henrissat B."/>
            <person name="Morin E."/>
            <person name="Kohler A."/>
            <person name="Barry K."/>
            <person name="LaButti K."/>
            <person name="Morin E."/>
            <person name="Salamov A."/>
            <person name="Lipzen A."/>
            <person name="Mereny Z."/>
            <person name="Hegedus B."/>
            <person name="Baldrian P."/>
            <person name="Stursova M."/>
            <person name="Weitz H."/>
            <person name="Taylor A."/>
            <person name="Grigoriev I.V."/>
            <person name="Nagy L.G."/>
            <person name="Martin F."/>
            <person name="Kauserud H."/>
        </authorList>
    </citation>
    <scope>NUCLEOTIDE SEQUENCE</scope>
    <source>
        <strain evidence="2">CBHHK067</strain>
    </source>
</reference>
<dbReference type="AlphaFoldDB" id="A0AAD7DR77"/>
<evidence type="ECO:0000256" key="1">
    <source>
        <dbReference type="SAM" id="MobiDB-lite"/>
    </source>
</evidence>
<proteinExistence type="predicted"/>
<accession>A0AAD7DR77</accession>
<sequence length="444" mass="49489">MNHDLTCIRENIADALRKSARFSEATHNCFVFSMKHRQRLHNLLVFSRMKPPFYVPEICGVENPFGRKWVRDRRGDEIPKYLFDGANGPRGKKANSTIISKSTKGTEGPVKHVKAKSPPHQPSSSSSLTRADNILTNSSEPEILPVFLECLFRYMATYDDSPAFGPSHIDLVSRGYGRFADSEMFSILVDEPMTLVGAARGLFPFAVRSRHYSPDDDDPPVTFLGTIARTPPRTTETLSYCITFYHAQILSQGHKLSEVFQFPHKVPAWAKQSAKLVKLARAGRRPPSSIPSFPGLRLPRIRRLLSPALPPPRKLFHGSGKLADKSFIWIALRALLSTEPVSEVELKTAISGLHPDPLFADEGDDPDGTFRSQATDSLRALPHRLSKLGDLSLLRMVSSFPAELDLEGMTTFKGTDDEVSQTAFFDNVRQSCNRTGFEAPARII</sequence>
<keyword evidence="3" id="KW-1185">Reference proteome</keyword>
<gene>
    <name evidence="2" type="ORF">B0H17DRAFT_1131376</name>
</gene>
<evidence type="ECO:0000313" key="2">
    <source>
        <dbReference type="EMBL" id="KAJ7695780.1"/>
    </source>
</evidence>
<dbReference type="Proteomes" id="UP001221757">
    <property type="component" value="Unassembled WGS sequence"/>
</dbReference>
<protein>
    <submittedName>
        <fullName evidence="2">Uncharacterized protein</fullName>
    </submittedName>
</protein>
<dbReference type="EMBL" id="JARKIE010000037">
    <property type="protein sequence ID" value="KAJ7695780.1"/>
    <property type="molecule type" value="Genomic_DNA"/>
</dbReference>
<name>A0AAD7DR77_MYCRO</name>
<organism evidence="2 3">
    <name type="scientific">Mycena rosella</name>
    <name type="common">Pink bonnet</name>
    <name type="synonym">Agaricus rosellus</name>
    <dbReference type="NCBI Taxonomy" id="1033263"/>
    <lineage>
        <taxon>Eukaryota</taxon>
        <taxon>Fungi</taxon>
        <taxon>Dikarya</taxon>
        <taxon>Basidiomycota</taxon>
        <taxon>Agaricomycotina</taxon>
        <taxon>Agaricomycetes</taxon>
        <taxon>Agaricomycetidae</taxon>
        <taxon>Agaricales</taxon>
        <taxon>Marasmiineae</taxon>
        <taxon>Mycenaceae</taxon>
        <taxon>Mycena</taxon>
    </lineage>
</organism>
<evidence type="ECO:0000313" key="3">
    <source>
        <dbReference type="Proteomes" id="UP001221757"/>
    </source>
</evidence>
<feature type="region of interest" description="Disordered" evidence="1">
    <location>
        <begin position="81"/>
        <end position="129"/>
    </location>
</feature>
<feature type="compositionally biased region" description="Polar residues" evidence="1">
    <location>
        <begin position="94"/>
        <end position="105"/>
    </location>
</feature>
<comment type="caution">
    <text evidence="2">The sequence shown here is derived from an EMBL/GenBank/DDBJ whole genome shotgun (WGS) entry which is preliminary data.</text>
</comment>